<keyword evidence="7 10" id="KW-0479">Metal-binding</keyword>
<comment type="function">
    <text evidence="10">Protease subunit of a proteasome-like degradation complex believed to be a general protein degrading machinery.</text>
</comment>
<dbReference type="HAMAP" id="MF_00248">
    <property type="entry name" value="HslV"/>
    <property type="match status" value="1"/>
</dbReference>
<keyword evidence="3 10" id="KW-0963">Cytoplasm</keyword>
<evidence type="ECO:0000256" key="9">
    <source>
        <dbReference type="ARBA" id="ARBA00023053"/>
    </source>
</evidence>
<evidence type="ECO:0000256" key="5">
    <source>
        <dbReference type="ARBA" id="ARBA00022670"/>
    </source>
</evidence>
<evidence type="ECO:0000256" key="2">
    <source>
        <dbReference type="ARBA" id="ARBA00006053"/>
    </source>
</evidence>
<comment type="catalytic activity">
    <reaction evidence="10">
        <text>ATP-dependent cleavage of peptide bonds with broad specificity.</text>
        <dbReference type="EC" id="3.4.25.2"/>
    </reaction>
</comment>
<comment type="subunit">
    <text evidence="10">A double ring-shaped homohexamer of HslV is capped on each side by a ring-shaped HslU homohexamer. The assembly of the HslU/HslV complex is dependent on binding of ATP.</text>
</comment>
<dbReference type="CDD" id="cd01913">
    <property type="entry name" value="protease_HslV"/>
    <property type="match status" value="1"/>
</dbReference>
<dbReference type="SUPFAM" id="SSF56235">
    <property type="entry name" value="N-terminal nucleophile aminohydrolases (Ntn hydrolases)"/>
    <property type="match status" value="1"/>
</dbReference>
<dbReference type="Proteomes" id="UP001595556">
    <property type="component" value="Unassembled WGS sequence"/>
</dbReference>
<dbReference type="InterPro" id="IPR029055">
    <property type="entry name" value="Ntn_hydrolases_N"/>
</dbReference>
<dbReference type="PANTHER" id="PTHR32194:SF0">
    <property type="entry name" value="ATP-DEPENDENT PROTEASE SUBUNIT HSLV"/>
    <property type="match status" value="1"/>
</dbReference>
<dbReference type="PIRSF" id="PIRSF039093">
    <property type="entry name" value="HslV"/>
    <property type="match status" value="1"/>
</dbReference>
<keyword evidence="8 10" id="KW-0378">Hydrolase</keyword>
<dbReference type="GO" id="GO:0008233">
    <property type="term" value="F:peptidase activity"/>
    <property type="evidence" value="ECO:0007669"/>
    <property type="project" value="UniProtKB-KW"/>
</dbReference>
<dbReference type="PANTHER" id="PTHR32194">
    <property type="entry name" value="METALLOPROTEASE TLDD"/>
    <property type="match status" value="1"/>
</dbReference>
<dbReference type="EC" id="3.4.25.2" evidence="10"/>
<keyword evidence="12" id="KW-1185">Reference proteome</keyword>
<evidence type="ECO:0000256" key="4">
    <source>
        <dbReference type="ARBA" id="ARBA00022533"/>
    </source>
</evidence>
<evidence type="ECO:0000256" key="10">
    <source>
        <dbReference type="HAMAP-Rule" id="MF_00248"/>
    </source>
</evidence>
<feature type="binding site" evidence="10">
    <location>
        <position position="167"/>
    </location>
    <ligand>
        <name>Na(+)</name>
        <dbReference type="ChEBI" id="CHEBI:29101"/>
    </ligand>
</feature>
<organism evidence="11 12">
    <name type="scientific">Piscinibacterium candidicorallinum</name>
    <dbReference type="NCBI Taxonomy" id="1793872"/>
    <lineage>
        <taxon>Bacteria</taxon>
        <taxon>Pseudomonadati</taxon>
        <taxon>Pseudomonadota</taxon>
        <taxon>Betaproteobacteria</taxon>
        <taxon>Burkholderiales</taxon>
        <taxon>Piscinibacterium</taxon>
    </lineage>
</organism>
<evidence type="ECO:0000256" key="7">
    <source>
        <dbReference type="ARBA" id="ARBA00022723"/>
    </source>
</evidence>
<reference evidence="12" key="1">
    <citation type="journal article" date="2019" name="Int. J. Syst. Evol. Microbiol.">
        <title>The Global Catalogue of Microorganisms (GCM) 10K type strain sequencing project: providing services to taxonomists for standard genome sequencing and annotation.</title>
        <authorList>
            <consortium name="The Broad Institute Genomics Platform"/>
            <consortium name="The Broad Institute Genome Sequencing Center for Infectious Disease"/>
            <person name="Wu L."/>
            <person name="Ma J."/>
        </authorList>
    </citation>
    <scope>NUCLEOTIDE SEQUENCE [LARGE SCALE GENOMIC DNA]</scope>
    <source>
        <strain evidence="12">KCTC 52168</strain>
    </source>
</reference>
<dbReference type="Pfam" id="PF00227">
    <property type="entry name" value="Proteasome"/>
    <property type="match status" value="1"/>
</dbReference>
<dbReference type="EMBL" id="JBHRTI010000010">
    <property type="protein sequence ID" value="MFC3149355.1"/>
    <property type="molecule type" value="Genomic_DNA"/>
</dbReference>
<dbReference type="InterPro" id="IPR023333">
    <property type="entry name" value="Proteasome_suB-type"/>
</dbReference>
<dbReference type="InterPro" id="IPR022281">
    <property type="entry name" value="ATP-dep_Prtase_HsIV_su"/>
</dbReference>
<proteinExistence type="inferred from homology"/>
<gene>
    <name evidence="10 11" type="primary">hslV</name>
    <name evidence="11" type="ORF">ACFOEN_17160</name>
</gene>
<evidence type="ECO:0000313" key="12">
    <source>
        <dbReference type="Proteomes" id="UP001595556"/>
    </source>
</evidence>
<feature type="active site" evidence="10">
    <location>
        <position position="12"/>
    </location>
</feature>
<dbReference type="GO" id="GO:0006508">
    <property type="term" value="P:proteolysis"/>
    <property type="evidence" value="ECO:0007669"/>
    <property type="project" value="UniProtKB-KW"/>
</dbReference>
<keyword evidence="4 10" id="KW-0021">Allosteric enzyme</keyword>
<comment type="subcellular location">
    <subcellularLocation>
        <location evidence="1 10">Cytoplasm</location>
    </subcellularLocation>
</comment>
<protein>
    <recommendedName>
        <fullName evidence="10">ATP-dependent protease subunit HslV</fullName>
        <ecNumber evidence="10">3.4.25.2</ecNumber>
    </recommendedName>
</protein>
<dbReference type="NCBIfam" id="TIGR03692">
    <property type="entry name" value="ATP_dep_HslV"/>
    <property type="match status" value="1"/>
</dbReference>
<keyword evidence="5 10" id="KW-0645">Protease</keyword>
<feature type="binding site" evidence="10">
    <location>
        <position position="173"/>
    </location>
    <ligand>
        <name>Na(+)</name>
        <dbReference type="ChEBI" id="CHEBI:29101"/>
    </ligand>
</feature>
<evidence type="ECO:0000256" key="1">
    <source>
        <dbReference type="ARBA" id="ARBA00004496"/>
    </source>
</evidence>
<dbReference type="Gene3D" id="3.60.20.10">
    <property type="entry name" value="Glutamine Phosphoribosylpyrophosphate, subunit 1, domain 1"/>
    <property type="match status" value="1"/>
</dbReference>
<evidence type="ECO:0000256" key="8">
    <source>
        <dbReference type="ARBA" id="ARBA00022801"/>
    </source>
</evidence>
<evidence type="ECO:0000313" key="11">
    <source>
        <dbReference type="EMBL" id="MFC3149355.1"/>
    </source>
</evidence>
<keyword evidence="9 10" id="KW-0915">Sodium</keyword>
<comment type="similarity">
    <text evidence="2 10">Belongs to the peptidase T1B family. HslV subfamily.</text>
</comment>
<accession>A0ABV7H6I0</accession>
<name>A0ABV7H6I0_9BURK</name>
<evidence type="ECO:0000256" key="3">
    <source>
        <dbReference type="ARBA" id="ARBA00022490"/>
    </source>
</evidence>
<keyword evidence="6 10" id="KW-0888">Threonine protease</keyword>
<dbReference type="RefSeq" id="WP_377306048.1">
    <property type="nucleotide sequence ID" value="NZ_CP180191.1"/>
</dbReference>
<dbReference type="PROSITE" id="PS51476">
    <property type="entry name" value="PROTEASOME_BETA_2"/>
    <property type="match status" value="1"/>
</dbReference>
<dbReference type="InterPro" id="IPR001353">
    <property type="entry name" value="Proteasome_sua/b"/>
</dbReference>
<comment type="activity regulation">
    <text evidence="10">Allosterically activated by HslU binding.</text>
</comment>
<sequence length="184" mass="19766">MSDPKSIEMHGTTIVSVRRGQSVSIGGDGQVTLGNVVMKGTAQKVRRLYQGKILAGFAGSTADAFSLLDRFEAKLEKHQGHLTRAAVELAKDWRTDRILRRLEAMLLVADREHTYVITGNGDVLEPETGVAAIGSGGNYAHSAAIALVENTDMTPAQIVAKSLKIAGDLCIYTNHNHVIESIEA</sequence>
<comment type="caution">
    <text evidence="11">The sequence shown here is derived from an EMBL/GenBank/DDBJ whole genome shotgun (WGS) entry which is preliminary data.</text>
</comment>
<evidence type="ECO:0000256" key="6">
    <source>
        <dbReference type="ARBA" id="ARBA00022698"/>
    </source>
</evidence>
<feature type="binding site" evidence="10">
    <location>
        <position position="170"/>
    </location>
    <ligand>
        <name>Na(+)</name>
        <dbReference type="ChEBI" id="CHEBI:29101"/>
    </ligand>
</feature>
<dbReference type="NCBIfam" id="NF003964">
    <property type="entry name" value="PRK05456.1"/>
    <property type="match status" value="1"/>
</dbReference>